<feature type="coiled-coil region" evidence="1">
    <location>
        <begin position="625"/>
        <end position="726"/>
    </location>
</feature>
<keyword evidence="1" id="KW-0175">Coiled coil</keyword>
<name>A0A672UXT4_STRHB</name>
<evidence type="ECO:0000313" key="5">
    <source>
        <dbReference type="Proteomes" id="UP000472266"/>
    </source>
</evidence>
<protein>
    <submittedName>
        <fullName evidence="4">Fas binding factor 1</fullName>
    </submittedName>
</protein>
<feature type="compositionally biased region" description="Polar residues" evidence="2">
    <location>
        <begin position="183"/>
        <end position="211"/>
    </location>
</feature>
<dbReference type="Proteomes" id="UP000472266">
    <property type="component" value="Chromosome 17"/>
</dbReference>
<feature type="region of interest" description="Disordered" evidence="2">
    <location>
        <begin position="246"/>
        <end position="267"/>
    </location>
</feature>
<evidence type="ECO:0000259" key="3">
    <source>
        <dbReference type="Pfam" id="PF21007"/>
    </source>
</evidence>
<feature type="region of interest" description="Disordered" evidence="2">
    <location>
        <begin position="183"/>
        <end position="223"/>
    </location>
</feature>
<dbReference type="InterPro" id="IPR033561">
    <property type="entry name" value="FBF1"/>
</dbReference>
<reference evidence="4" key="3">
    <citation type="submission" date="2025-09" db="UniProtKB">
        <authorList>
            <consortium name="Ensembl"/>
        </authorList>
    </citation>
    <scope>IDENTIFICATION</scope>
</reference>
<dbReference type="GeneTree" id="ENSGT00720000108861"/>
<dbReference type="Ensembl" id="ENSSHBT00005023030.1">
    <property type="protein sequence ID" value="ENSSHBP00005019287.1"/>
    <property type="gene ID" value="ENSSHBG00005016536.1"/>
</dbReference>
<dbReference type="GO" id="GO:0005814">
    <property type="term" value="C:centriole"/>
    <property type="evidence" value="ECO:0007669"/>
    <property type="project" value="TreeGrafter"/>
</dbReference>
<dbReference type="GO" id="GO:0090162">
    <property type="term" value="P:establishment of epithelial cell polarity"/>
    <property type="evidence" value="ECO:0007669"/>
    <property type="project" value="InterPro"/>
</dbReference>
<dbReference type="GO" id="GO:0097539">
    <property type="term" value="C:ciliary transition fiber"/>
    <property type="evidence" value="ECO:0007669"/>
    <property type="project" value="InterPro"/>
</dbReference>
<dbReference type="AlphaFoldDB" id="A0A672UXT4"/>
<organism evidence="4 5">
    <name type="scientific">Strigops habroptila</name>
    <name type="common">Kakapo</name>
    <dbReference type="NCBI Taxonomy" id="2489341"/>
    <lineage>
        <taxon>Eukaryota</taxon>
        <taxon>Metazoa</taxon>
        <taxon>Chordata</taxon>
        <taxon>Craniata</taxon>
        <taxon>Vertebrata</taxon>
        <taxon>Euteleostomi</taxon>
        <taxon>Archelosauria</taxon>
        <taxon>Archosauria</taxon>
        <taxon>Dinosauria</taxon>
        <taxon>Saurischia</taxon>
        <taxon>Theropoda</taxon>
        <taxon>Coelurosauria</taxon>
        <taxon>Aves</taxon>
        <taxon>Neognathae</taxon>
        <taxon>Neoaves</taxon>
        <taxon>Telluraves</taxon>
        <taxon>Australaves</taxon>
        <taxon>Psittaciformes</taxon>
        <taxon>Psittacidae</taxon>
        <taxon>Strigops</taxon>
    </lineage>
</organism>
<reference evidence="4 5" key="1">
    <citation type="submission" date="2019-11" db="EMBL/GenBank/DDBJ databases">
        <title>Strigops habroptila (kakapo) genome, bStrHab1, primary haplotype, v2.</title>
        <authorList>
            <person name="Jarvis E.D."/>
            <person name="Howard J."/>
            <person name="Rhie A."/>
            <person name="Phillippy A."/>
            <person name="Korlach J."/>
            <person name="Digby A."/>
            <person name="Iorns D."/>
            <person name="Eason D."/>
            <person name="Robertson B."/>
            <person name="Raemaekers T."/>
            <person name="Howe K."/>
            <person name="Lewin H."/>
            <person name="Damas J."/>
            <person name="Hastie A."/>
            <person name="Tracey A."/>
            <person name="Chow W."/>
            <person name="Fedrigo O."/>
        </authorList>
    </citation>
    <scope>NUCLEOTIDE SEQUENCE [LARGE SCALE GENOMIC DNA]</scope>
</reference>
<feature type="compositionally biased region" description="Polar residues" evidence="2">
    <location>
        <begin position="121"/>
        <end position="143"/>
    </location>
</feature>
<sequence length="795" mass="92114">MVPQCWERVLELLPVAPRKGQEQPCLTEKSQSTLARLCAEDRPCPSEKPICHCVPNREELWPARSMMDELVGQGAMDKILKQPGKGEHREFKLDKKYQNQPEKEDGWDKEDFDFGAYRPTMASTPNGQLGRRQSVSRFSAETSSEAKPEPCHKPPPASQNPLCTSRNRGDWLGLKDEAFMGSELSSPVKTSPAVSHPSSATARQHRSTSQLLAAEKAAPQPDLPEEEQDWLMALLAHKKAQAQAKTRERNVKLSEAPSKALDPQSPVRVTGERRNLPVQRCLWSLRAAMDLCPWGSTRTFSLGDRQVQMLEMERTQYKLMLESLQQRHQADLDHLESTYRSRMKMLEDTYGQQEERLRRKKELLVAQLVSQSQDAAKAQAELVAQHEERVAALEQQRMQDLERVRELQRTSVQEMRKDYEEQLQRLKRLKDLEIDAVTSATSHTRSLNGIIEQMEKFSSDLHDLSHKVEATHQTTSQELAQQRDKQLKVLEDRLSQQQKDMEEERSRLQEVITRMESRLSEQSRLLEQERSRLVAEQSKVELLQHSLEEQRRGMTQQLSMERAELEREKSALLEERQKLERDMDRTLQMASQRESSIMSLAKEQAELKIRSHELKAKENHLLRGRELLEEAWQELRHEKEKVNRATLRIQHQEEEIKSMTNVSGASKYEEGERALREARRVESEHQSRLQVMQQHLEQLKQQEQRLHQERLSMARQRRQLEQLREVLPRNPMTLRTTGEDLSAPIRGLSATLRKASCMLLMGGDMLEGSCTCIPLLRRLEVFLRAVLVPLYINLM</sequence>
<evidence type="ECO:0000256" key="2">
    <source>
        <dbReference type="SAM" id="MobiDB-lite"/>
    </source>
</evidence>
<dbReference type="GO" id="GO:0036064">
    <property type="term" value="C:ciliary basal body"/>
    <property type="evidence" value="ECO:0007669"/>
    <property type="project" value="TreeGrafter"/>
</dbReference>
<dbReference type="Pfam" id="PF21007">
    <property type="entry name" value="FBF1"/>
    <property type="match status" value="1"/>
</dbReference>
<proteinExistence type="predicted"/>
<dbReference type="PANTHER" id="PTHR33689:SF1">
    <property type="entry name" value="FAS-BINDING FACTOR 1"/>
    <property type="match status" value="1"/>
</dbReference>
<feature type="compositionally biased region" description="Basic and acidic residues" evidence="2">
    <location>
        <begin position="84"/>
        <end position="106"/>
    </location>
</feature>
<reference evidence="4" key="2">
    <citation type="submission" date="2025-08" db="UniProtKB">
        <authorList>
            <consortium name="Ensembl"/>
        </authorList>
    </citation>
    <scope>IDENTIFICATION</scope>
</reference>
<dbReference type="PANTHER" id="PTHR33689">
    <property type="entry name" value="FAS-BINDING FACTOR 1"/>
    <property type="match status" value="1"/>
</dbReference>
<evidence type="ECO:0000313" key="4">
    <source>
        <dbReference type="Ensembl" id="ENSSHBP00005019287.1"/>
    </source>
</evidence>
<keyword evidence="5" id="KW-1185">Reference proteome</keyword>
<feature type="coiled-coil region" evidence="1">
    <location>
        <begin position="307"/>
        <end position="436"/>
    </location>
</feature>
<dbReference type="InterPro" id="IPR049390">
    <property type="entry name" value="FBF1_C"/>
</dbReference>
<feature type="region of interest" description="Disordered" evidence="2">
    <location>
        <begin position="84"/>
        <end position="169"/>
    </location>
</feature>
<feature type="coiled-coil region" evidence="1">
    <location>
        <begin position="480"/>
        <end position="589"/>
    </location>
</feature>
<dbReference type="GO" id="GO:0060271">
    <property type="term" value="P:cilium assembly"/>
    <property type="evidence" value="ECO:0007669"/>
    <property type="project" value="InterPro"/>
</dbReference>
<gene>
    <name evidence="4" type="primary">FBF1</name>
</gene>
<accession>A0A672UXT4</accession>
<feature type="domain" description="Fas-binding factor 1 C-terminal" evidence="3">
    <location>
        <begin position="310"/>
        <end position="578"/>
    </location>
</feature>
<evidence type="ECO:0000256" key="1">
    <source>
        <dbReference type="SAM" id="Coils"/>
    </source>
</evidence>